<dbReference type="InterPro" id="IPR044893">
    <property type="entry name" value="RNA_pol_Rpb1_clamp_domain"/>
</dbReference>
<dbReference type="PANTHER" id="PTHR48446:SF1">
    <property type="entry name" value="DNA-DIRECTED RNA POLYMERASE SUBUNIT BETA' N-TERMINAL SECTION"/>
    <property type="match status" value="1"/>
</dbReference>
<dbReference type="FunFam" id="2.40.40.20:FF:000019">
    <property type="entry name" value="DNA-directed RNA polymerase II subunit RPB1"/>
    <property type="match status" value="1"/>
</dbReference>
<evidence type="ECO:0000256" key="7">
    <source>
        <dbReference type="ARBA" id="ARBA00022723"/>
    </source>
</evidence>
<dbReference type="PANTHER" id="PTHR48446">
    <property type="entry name" value="DNA-DIRECTED RNA POLYMERASE SUBUNIT BETA' N-TERMINAL SECTION"/>
    <property type="match status" value="1"/>
</dbReference>
<comment type="subunit">
    <text evidence="3">Component of the RNA polymerase III (Pol III) complex consisting of 17 subunits.</text>
</comment>
<keyword evidence="11" id="KW-0539">Nucleus</keyword>
<comment type="function">
    <text evidence="13">DNA-dependent RNA polymerase catalyzes the transcription of DNA into RNA using the four ribonucleoside triphosphates as substrates. Largest and catalytic core component of RNA polymerase III which synthesizes small RNAs, such as 5S rRNA and tRNAs. Forms the polymerase active center together with the second largest subunit. A single-stranded DNA template strand of the promoter is positioned within the central active site cleft of Pol III. A bridging helix emanates from RPC1 and crosses the cleft near the catalytic site and is thought to promote translocation of Pol III by acting as a ratchet that moves the RNA-DNA hybrid through the active site by switching from straight to bent conformations at each step of nucleotide addition.</text>
</comment>
<evidence type="ECO:0000256" key="8">
    <source>
        <dbReference type="ARBA" id="ARBA00022833"/>
    </source>
</evidence>
<dbReference type="InterPro" id="IPR007083">
    <property type="entry name" value="RNA_pol_Rpb1_4"/>
</dbReference>
<accession>A0A8J6C8B0</accession>
<dbReference type="InterPro" id="IPR000722">
    <property type="entry name" value="RNA_pol_asu"/>
</dbReference>
<evidence type="ECO:0000313" key="17">
    <source>
        <dbReference type="EMBL" id="KAG8461751.1"/>
    </source>
</evidence>
<dbReference type="Pfam" id="PF04997">
    <property type="entry name" value="RNA_pol_Rpb1_1"/>
    <property type="match status" value="1"/>
</dbReference>
<evidence type="ECO:0000256" key="9">
    <source>
        <dbReference type="ARBA" id="ARBA00022842"/>
    </source>
</evidence>
<dbReference type="InterPro" id="IPR035698">
    <property type="entry name" value="RNAP_III_Rpc1_C"/>
</dbReference>
<dbReference type="SUPFAM" id="SSF64484">
    <property type="entry name" value="beta and beta-prime subunits of DNA dependent RNA-polymerase"/>
    <property type="match status" value="1"/>
</dbReference>
<dbReference type="SMART" id="SM00663">
    <property type="entry name" value="RPOLA_N"/>
    <property type="match status" value="1"/>
</dbReference>
<dbReference type="FunFam" id="1.10.132.30:FF:000001">
    <property type="entry name" value="DNA-directed RNA polymerase subunit"/>
    <property type="match status" value="1"/>
</dbReference>
<evidence type="ECO:0000256" key="15">
    <source>
        <dbReference type="SAM" id="MobiDB-lite"/>
    </source>
</evidence>
<evidence type="ECO:0000313" key="18">
    <source>
        <dbReference type="Proteomes" id="UP000751190"/>
    </source>
</evidence>
<dbReference type="Gene3D" id="1.10.274.100">
    <property type="entry name" value="RNA polymerase Rpb1, domain 3"/>
    <property type="match status" value="1"/>
</dbReference>
<dbReference type="OMA" id="AVCPPYN"/>
<dbReference type="InterPro" id="IPR007080">
    <property type="entry name" value="RNA_pol_Rpb1_1"/>
</dbReference>
<dbReference type="CDD" id="cd02736">
    <property type="entry name" value="RNAP_III_Rpc1_C"/>
    <property type="match status" value="1"/>
</dbReference>
<dbReference type="Gene3D" id="1.10.132.30">
    <property type="match status" value="1"/>
</dbReference>
<dbReference type="InterPro" id="IPR007081">
    <property type="entry name" value="RNA_pol_Rpb1_5"/>
</dbReference>
<sequence>MATAVVGAPARREMPKPEVLANVTAPKRVTAMQFGLLRDAEAACLSELQVLNRELYELPQRTPQANGVLDRRLGISDKKGHCGTCGRLLADCPGHFGHVKLELPVFHVGYFKHTITILQCICKTCSRVLLDDEDRRPFARALSAPSGADPLRRRAILKKVNERCKKVSECPWCGACNGLVKKAGCMKVVHEKFAKDKDGALAEVDAWRRSFAQAAELNAELGSLVNKAADELNPLRVQQLLRQMVDDDVSLLNMDGQHARPEQLLVSTLLVPPVCIRPSVLMDASVGSNEDDLTIKLSEIIHINNIIRNALEKGAPIATLMEDWDFLQIQVAIYFNSQVPGLPSTYDRKPIRSLCQRLKGKTGRFRGNLSGKRVDFSARTVISPDPNVGIHEVCIPVHIAQTLTFPERACAHNLSALRKLVLAGPDTHPGANYVEGVDGAKRSLKYGDRRRAASELRVGDVVERHLHDGDIVLFNRQPSLHKLSIMAHRARVMPSRTFRFNECVCAPYNADFDGDEMNVHLPQTQEARAEASELMGSMRNIVTPRNGEPIIAATQDFITGAYTLTRKNVFLTRDKFALLCAYCADASEEVELPPPALLKPCELWTGKQVINVLLRPSARSSVVVSIEGRNRSYTGKGTYQPEMLCPADGWVVVHQSELLAGVLDKSAVGSGSKDSLFAVLLRQLSPVAAGLAMGRLAKLTSRFLANYGFSIGISDVTPSAALTERKSELVHEGNQTCLELIRQFHAGKLTPAPGCNAEQTLEAKINGVLSQIRSDAGKMCKKELHWLNAPLMMAVCGSKGSDINISQMVACVGQQTVSGKRAPDGFVQRALPHFARMSREPAAKGFVSNSFFSGLTATEFFFHTMGGREGLVDTAVKTAETGYMQRRLMKALEDLHIHYDQTVRNSEGALVQLRYGDDGFDPAEMEAAAGRPVHFARTLAHLTDAELNAARATAPGGAPRDVRSRADAAAQLARAVLAGAAGAEQPIGGARMRQVLDEELWDARLWGETAGGAADARGGDDLGGCGAPHGKTQLRVELEQFVETLAQRHSGVGAPEDAADAGDAHAAEAGAGGGGGGGGADAPLDDGTRALLRTRLGCVTEPQLRAFARKVARRLNVARIEPGSAVGAIGAQSIGEPGTQMTLKTFHFAGVASMNVTLGVPRIKEIVNGARTISTPIITAELDSARDVRTARIVKGRVEKTTVGSVCSAVAIVIEPTEACVRLTLDLEQIGALQLSLSANSMCAALLADPKLKLNHTAIVREGADRLRITPCKHIKRPDSSPDASMLWYDLQLLKAQLMGVIVCGIPSVERAVINEKEGASGGSSGGGGGEPGGDGQGKSYKLLVEGVGLTHVMGVPGVKGSMTSSNHVIEVERVLGIEAARGTIMSEIQYTMGQHGMDIDTRHVMLLADVMTCRGEVLGITRFGIAKMKTSVLMLASFEKTTDHLFDAAAHARRDSISGVSECIIMGIPIPLGTGLFKLLQRCPKPTGAAATPLLRGRTPLLSKAPAVAPRNGPGAGDGAGAGRRVNFEWGA</sequence>
<feature type="domain" description="RNA polymerase N-terminal" evidence="16">
    <location>
        <begin position="262"/>
        <end position="565"/>
    </location>
</feature>
<dbReference type="FunFam" id="1.10.274.100:FF:000008">
    <property type="entry name" value="DNA-directed RNA polymerase subunit"/>
    <property type="match status" value="1"/>
</dbReference>
<dbReference type="InterPro" id="IPR042102">
    <property type="entry name" value="RNA_pol_Rpb1_3_sf"/>
</dbReference>
<dbReference type="InterPro" id="IPR007066">
    <property type="entry name" value="RNA_pol_Rpb1_3"/>
</dbReference>
<dbReference type="Gene3D" id="3.30.1490.180">
    <property type="entry name" value="RNA polymerase ii"/>
    <property type="match status" value="1"/>
</dbReference>
<evidence type="ECO:0000256" key="13">
    <source>
        <dbReference type="ARBA" id="ARBA00058108"/>
    </source>
</evidence>
<dbReference type="FunFam" id="1.10.150.390:FF:000004">
    <property type="entry name" value="DNA-directed RNA polymerase subunit"/>
    <property type="match status" value="1"/>
</dbReference>
<dbReference type="InterPro" id="IPR035697">
    <property type="entry name" value="RNAP_III_RPC1_N"/>
</dbReference>
<proteinExistence type="inferred from homology"/>
<evidence type="ECO:0000256" key="1">
    <source>
        <dbReference type="ARBA" id="ARBA00004123"/>
    </source>
</evidence>
<dbReference type="GO" id="GO:0006351">
    <property type="term" value="P:DNA-templated transcription"/>
    <property type="evidence" value="ECO:0007669"/>
    <property type="project" value="InterPro"/>
</dbReference>
<keyword evidence="10 14" id="KW-0804">Transcription</keyword>
<keyword evidence="6 14" id="KW-0548">Nucleotidyltransferase</keyword>
<comment type="similarity">
    <text evidence="2 14">Belongs to the RNA polymerase beta' chain family.</text>
</comment>
<dbReference type="EC" id="2.7.7.6" evidence="14"/>
<name>A0A8J6C8B0_DIALT</name>
<comment type="caution">
    <text evidence="17">The sequence shown here is derived from an EMBL/GenBank/DDBJ whole genome shotgun (WGS) entry which is preliminary data.</text>
</comment>
<dbReference type="Pfam" id="PF04983">
    <property type="entry name" value="RNA_pol_Rpb1_3"/>
    <property type="match status" value="1"/>
</dbReference>
<gene>
    <name evidence="17" type="ORF">KFE25_001369</name>
</gene>
<evidence type="ECO:0000259" key="16">
    <source>
        <dbReference type="SMART" id="SM00663"/>
    </source>
</evidence>
<feature type="compositionally biased region" description="Gly residues" evidence="15">
    <location>
        <begin position="1070"/>
        <end position="1080"/>
    </location>
</feature>
<evidence type="ECO:0000256" key="2">
    <source>
        <dbReference type="ARBA" id="ARBA00006460"/>
    </source>
</evidence>
<dbReference type="GO" id="GO:0000428">
    <property type="term" value="C:DNA-directed RNA polymerase complex"/>
    <property type="evidence" value="ECO:0007669"/>
    <property type="project" value="UniProtKB-KW"/>
</dbReference>
<dbReference type="CDD" id="cd02583">
    <property type="entry name" value="RNAP_III_RPC1_N"/>
    <property type="match status" value="1"/>
</dbReference>
<dbReference type="InterPro" id="IPR015700">
    <property type="entry name" value="RPC1"/>
</dbReference>
<dbReference type="FunFam" id="4.10.860.120:FF:000004">
    <property type="entry name" value="DNA-directed RNA polymerase subunit"/>
    <property type="match status" value="1"/>
</dbReference>
<dbReference type="Proteomes" id="UP000751190">
    <property type="component" value="Unassembled WGS sequence"/>
</dbReference>
<dbReference type="NCBIfam" id="NF006336">
    <property type="entry name" value="PRK08566.1"/>
    <property type="match status" value="1"/>
</dbReference>
<keyword evidence="9" id="KW-0460">Magnesium</keyword>
<evidence type="ECO:0000256" key="3">
    <source>
        <dbReference type="ARBA" id="ARBA00011206"/>
    </source>
</evidence>
<dbReference type="EMBL" id="JAGTXO010000024">
    <property type="protein sequence ID" value="KAG8461751.1"/>
    <property type="molecule type" value="Genomic_DNA"/>
</dbReference>
<dbReference type="Gene3D" id="4.10.860.120">
    <property type="entry name" value="RNA polymerase II, clamp domain"/>
    <property type="match status" value="1"/>
</dbReference>
<keyword evidence="18" id="KW-1185">Reference proteome</keyword>
<dbReference type="GO" id="GO:0003677">
    <property type="term" value="F:DNA binding"/>
    <property type="evidence" value="ECO:0007669"/>
    <property type="project" value="InterPro"/>
</dbReference>
<evidence type="ECO:0000256" key="14">
    <source>
        <dbReference type="RuleBase" id="RU004279"/>
    </source>
</evidence>
<dbReference type="GO" id="GO:0005634">
    <property type="term" value="C:nucleus"/>
    <property type="evidence" value="ECO:0007669"/>
    <property type="project" value="UniProtKB-SubCell"/>
</dbReference>
<evidence type="ECO:0000256" key="5">
    <source>
        <dbReference type="ARBA" id="ARBA00022679"/>
    </source>
</evidence>
<dbReference type="Gene3D" id="1.10.150.390">
    <property type="match status" value="1"/>
</dbReference>
<keyword evidence="7" id="KW-0479">Metal-binding</keyword>
<organism evidence="17 18">
    <name type="scientific">Diacronema lutheri</name>
    <name type="common">Unicellular marine alga</name>
    <name type="synonym">Monochrysis lutheri</name>
    <dbReference type="NCBI Taxonomy" id="2081491"/>
    <lineage>
        <taxon>Eukaryota</taxon>
        <taxon>Haptista</taxon>
        <taxon>Haptophyta</taxon>
        <taxon>Pavlovophyceae</taxon>
        <taxon>Pavlovales</taxon>
        <taxon>Pavlovaceae</taxon>
        <taxon>Diacronema</taxon>
    </lineage>
</organism>
<dbReference type="InterPro" id="IPR006592">
    <property type="entry name" value="RNA_pol_N"/>
</dbReference>
<keyword evidence="8" id="KW-0862">Zinc</keyword>
<dbReference type="Gene3D" id="6.10.250.2940">
    <property type="match status" value="1"/>
</dbReference>
<evidence type="ECO:0000256" key="12">
    <source>
        <dbReference type="ARBA" id="ARBA00048552"/>
    </source>
</evidence>
<evidence type="ECO:0000256" key="6">
    <source>
        <dbReference type="ARBA" id="ARBA00022695"/>
    </source>
</evidence>
<protein>
    <recommendedName>
        <fullName evidence="14">DNA-directed RNA polymerase subunit</fullName>
        <ecNumber evidence="14">2.7.7.6</ecNumber>
    </recommendedName>
</protein>
<dbReference type="OrthoDB" id="270392at2759"/>
<comment type="subcellular location">
    <subcellularLocation>
        <location evidence="1">Nucleus</location>
    </subcellularLocation>
</comment>
<feature type="region of interest" description="Disordered" evidence="15">
    <location>
        <begin position="1050"/>
        <end position="1086"/>
    </location>
</feature>
<evidence type="ECO:0000256" key="4">
    <source>
        <dbReference type="ARBA" id="ARBA00022478"/>
    </source>
</evidence>
<dbReference type="GO" id="GO:0003899">
    <property type="term" value="F:DNA-directed RNA polymerase activity"/>
    <property type="evidence" value="ECO:0007669"/>
    <property type="project" value="UniProtKB-EC"/>
</dbReference>
<keyword evidence="5 14" id="KW-0808">Transferase</keyword>
<dbReference type="InterPro" id="IPR038120">
    <property type="entry name" value="Rpb1_funnel_sf"/>
</dbReference>
<keyword evidence="4 14" id="KW-0240">DNA-directed RNA polymerase</keyword>
<dbReference type="Pfam" id="PF00623">
    <property type="entry name" value="RNA_pol_Rpb1_2"/>
    <property type="match status" value="1"/>
</dbReference>
<reference evidence="17" key="1">
    <citation type="submission" date="2021-05" db="EMBL/GenBank/DDBJ databases">
        <title>The genome of the haptophyte Pavlova lutheri (Diacronema luteri, Pavlovales) - a model for lipid biosynthesis in eukaryotic algae.</title>
        <authorList>
            <person name="Hulatt C.J."/>
            <person name="Posewitz M.C."/>
        </authorList>
    </citation>
    <scope>NUCLEOTIDE SEQUENCE</scope>
    <source>
        <strain evidence="17">NIVA-4/92</strain>
    </source>
</reference>
<evidence type="ECO:0000256" key="10">
    <source>
        <dbReference type="ARBA" id="ARBA00023163"/>
    </source>
</evidence>
<dbReference type="Pfam" id="PF05000">
    <property type="entry name" value="RNA_pol_Rpb1_4"/>
    <property type="match status" value="1"/>
</dbReference>
<dbReference type="GO" id="GO:0046872">
    <property type="term" value="F:metal ion binding"/>
    <property type="evidence" value="ECO:0007669"/>
    <property type="project" value="UniProtKB-KW"/>
</dbReference>
<evidence type="ECO:0000256" key="11">
    <source>
        <dbReference type="ARBA" id="ARBA00023242"/>
    </source>
</evidence>
<dbReference type="Gene3D" id="6.20.50.80">
    <property type="match status" value="1"/>
</dbReference>
<dbReference type="Pfam" id="PF04998">
    <property type="entry name" value="RNA_pol_Rpb1_5"/>
    <property type="match status" value="1"/>
</dbReference>
<dbReference type="Gene3D" id="2.40.40.20">
    <property type="match status" value="1"/>
</dbReference>
<comment type="catalytic activity">
    <reaction evidence="12 14">
        <text>RNA(n) + a ribonucleoside 5'-triphosphate = RNA(n+1) + diphosphate</text>
        <dbReference type="Rhea" id="RHEA:21248"/>
        <dbReference type="Rhea" id="RHEA-COMP:14527"/>
        <dbReference type="Rhea" id="RHEA-COMP:17342"/>
        <dbReference type="ChEBI" id="CHEBI:33019"/>
        <dbReference type="ChEBI" id="CHEBI:61557"/>
        <dbReference type="ChEBI" id="CHEBI:140395"/>
        <dbReference type="EC" id="2.7.7.6"/>
    </reaction>
</comment>